<evidence type="ECO:0000313" key="2">
    <source>
        <dbReference type="Proteomes" id="UP000035642"/>
    </source>
</evidence>
<reference evidence="2" key="1">
    <citation type="submission" date="2012-09" db="EMBL/GenBank/DDBJ databases">
        <authorList>
            <person name="Martin A.A."/>
        </authorList>
    </citation>
    <scope>NUCLEOTIDE SEQUENCE</scope>
</reference>
<keyword evidence="2" id="KW-1185">Reference proteome</keyword>
<accession>A0A0K0DC60</accession>
<reference evidence="3" key="2">
    <citation type="submission" date="2017-02" db="UniProtKB">
        <authorList>
            <consortium name="WormBaseParasite"/>
        </authorList>
    </citation>
    <scope>IDENTIFICATION</scope>
</reference>
<protein>
    <submittedName>
        <fullName evidence="3">PDZ domain-containing protein</fullName>
    </submittedName>
</protein>
<feature type="compositionally biased region" description="Basic and acidic residues" evidence="1">
    <location>
        <begin position="446"/>
        <end position="461"/>
    </location>
</feature>
<dbReference type="WBParaSite" id="ACAC_0000811301-mRNA-1">
    <property type="protein sequence ID" value="ACAC_0000811301-mRNA-1"/>
    <property type="gene ID" value="ACAC_0000811301"/>
</dbReference>
<sequence length="1112" mass="124833">MEMYFTETDNEYIIRKPHDELRQIRDTRHSATKKAMTENLPPLTMEEKRKYDISQEKTDTVEYRTAYQKLLTFSKVAHHDICTDSEARSELEFSNNIAPMSALSPSKLKAHHNTLHPLRDEWYIPSNMAGEPHVEESIKYKRGPPRRLQLTSQTIDQVETLSPAKLDEVTHDYVLTQEEPDHIAWIQRLAEETLEAKPIDALPTAEDEPISSPIQMVPSVIESEQTSGAHQGASSELQSQSEEVAIYERSSPLLKNQHHIFPTLQGDQNVHSPTTAGEPYVDQGIIYKRQPPRRPPLPSQSIDQVEALPHAKPDEVTDEYILTQKELDHIAWIQHPAEEKSLDAIPIDRRESKEESSPLLEDQHDISPPVQEDQNVFSSTSAGEPYVDQTIIYKREPPRRPPLPSQSFDQVEYILTQEELDHIASIQRLAEESLEAKPMDALPTAEDERMLSSRRESKEESEPTSGADQGSPAEEAAIYERSSPLLEDQHDISPPVIVYKREPSHRLPLPLQSDYILTQEELDHIAWIHHLAEESLDAKPMDALPTAEDEPISSSIQMESEPTSGADQGSPAEEAAIYERSSPLLEDQQDISPPVQEDRDVPSPTTAGGPYVDQSIVYKREPSHRLPLPLQSNDQVEALPPSKPDEVADDYILTQEEASHIACVQGLTEETLEPKPMDVFPVAAVERTQASLATAKDALPIPSLFQMSASLNSLGDVFEAKVQSKPSSVVGQAIRPDFLSQNEGGVFCDNVAPQPCWGSSTDTEKPRDYLLLKEPKEKIFSKFKDVYNSFESHLGRSCSSELLESNFFNDKKVHEMSRKGTAEQKRSASKEHRNTRLMRRSSIGIAMRSSDKPSILNRSTSVSYTSSTVHVVPVEHSFFSARRDTVKLSNIGAQNAVLSAKNGVSVQRRSKVQIIYTDHSLRESQSSQTDNISEQGDLFEDSMSENIEASTLWPETVALGDNDACGVNDEKVIHRSHSDVVQDVALSAEPVRSSLSSNCFAAMCSEHHATLNAYELCEQHSFTESKDLLCNVDFLCRLNFAAHRISEDIAEEAGRALRIHFRDQLNPRARYFKTSSLDDDLQSEYVLMFFPCKLLIAQPSLIPTSKYPSLTR</sequence>
<feature type="region of interest" description="Disordered" evidence="1">
    <location>
        <begin position="589"/>
        <end position="612"/>
    </location>
</feature>
<proteinExistence type="predicted"/>
<feature type="compositionally biased region" description="Polar residues" evidence="1">
    <location>
        <begin position="222"/>
        <end position="242"/>
    </location>
</feature>
<organism evidence="2 3">
    <name type="scientific">Angiostrongylus cantonensis</name>
    <name type="common">Rat lungworm</name>
    <dbReference type="NCBI Taxonomy" id="6313"/>
    <lineage>
        <taxon>Eukaryota</taxon>
        <taxon>Metazoa</taxon>
        <taxon>Ecdysozoa</taxon>
        <taxon>Nematoda</taxon>
        <taxon>Chromadorea</taxon>
        <taxon>Rhabditida</taxon>
        <taxon>Rhabditina</taxon>
        <taxon>Rhabditomorpha</taxon>
        <taxon>Strongyloidea</taxon>
        <taxon>Metastrongylidae</taxon>
        <taxon>Angiostrongylus</taxon>
    </lineage>
</organism>
<evidence type="ECO:0000313" key="3">
    <source>
        <dbReference type="WBParaSite" id="ACAC_0000811301-mRNA-1"/>
    </source>
</evidence>
<feature type="compositionally biased region" description="Basic and acidic residues" evidence="1">
    <location>
        <begin position="343"/>
        <end position="365"/>
    </location>
</feature>
<feature type="region of interest" description="Disordered" evidence="1">
    <location>
        <begin position="222"/>
        <end position="243"/>
    </location>
</feature>
<name>A0A0K0DC60_ANGCA</name>
<feature type="region of interest" description="Disordered" evidence="1">
    <location>
        <begin position="343"/>
        <end position="384"/>
    </location>
</feature>
<dbReference type="Proteomes" id="UP000035642">
    <property type="component" value="Unassembled WGS sequence"/>
</dbReference>
<feature type="region of interest" description="Disordered" evidence="1">
    <location>
        <begin position="434"/>
        <end position="474"/>
    </location>
</feature>
<evidence type="ECO:0000256" key="1">
    <source>
        <dbReference type="SAM" id="MobiDB-lite"/>
    </source>
</evidence>
<dbReference type="STRING" id="6313.A0A0K0DC60"/>
<feature type="compositionally biased region" description="Polar residues" evidence="1">
    <location>
        <begin position="552"/>
        <end position="567"/>
    </location>
</feature>
<dbReference type="AlphaFoldDB" id="A0A0K0DC60"/>
<feature type="region of interest" description="Disordered" evidence="1">
    <location>
        <begin position="544"/>
        <end position="573"/>
    </location>
</feature>
<feature type="compositionally biased region" description="Polar residues" evidence="1">
    <location>
        <begin position="372"/>
        <end position="382"/>
    </location>
</feature>